<protein>
    <submittedName>
        <fullName evidence="2">Uncharacterized protein</fullName>
    </submittedName>
</protein>
<comment type="caution">
    <text evidence="2">The sequence shown here is derived from an EMBL/GenBank/DDBJ whole genome shotgun (WGS) entry which is preliminary data.</text>
</comment>
<feature type="non-terminal residue" evidence="2">
    <location>
        <position position="212"/>
    </location>
</feature>
<evidence type="ECO:0000313" key="2">
    <source>
        <dbReference type="EMBL" id="CAK9026673.1"/>
    </source>
</evidence>
<organism evidence="2 3">
    <name type="scientific">Durusdinium trenchii</name>
    <dbReference type="NCBI Taxonomy" id="1381693"/>
    <lineage>
        <taxon>Eukaryota</taxon>
        <taxon>Sar</taxon>
        <taxon>Alveolata</taxon>
        <taxon>Dinophyceae</taxon>
        <taxon>Suessiales</taxon>
        <taxon>Symbiodiniaceae</taxon>
        <taxon>Durusdinium</taxon>
    </lineage>
</organism>
<sequence>VLVRKENTEMSVDSIENAEDEGTAKRTSIDSIEKIEDEGGAMGTSKVPQAEEAVEMGPKRISIDSIEKIGEDGGAMDTSNGLQAEEAVEMGPKHTSIDSIEKIEEEGGAMDKGPQAKEAVEMGTSTESEVKALKAQVASLQAQLEVALKNQGAASSSAAPSVQPVAAPPVEPDAPEEIQSANFKALANEIFDEYEIPNATRELFQKLNRLRQ</sequence>
<reference evidence="2 3" key="1">
    <citation type="submission" date="2024-02" db="EMBL/GenBank/DDBJ databases">
        <authorList>
            <person name="Chen Y."/>
            <person name="Shah S."/>
            <person name="Dougan E. K."/>
            <person name="Thang M."/>
            <person name="Chan C."/>
        </authorList>
    </citation>
    <scope>NUCLEOTIDE SEQUENCE [LARGE SCALE GENOMIC DNA]</scope>
</reference>
<feature type="compositionally biased region" description="Basic and acidic residues" evidence="1">
    <location>
        <begin position="22"/>
        <end position="34"/>
    </location>
</feature>
<keyword evidence="3" id="KW-1185">Reference proteome</keyword>
<proteinExistence type="predicted"/>
<dbReference type="Proteomes" id="UP001642464">
    <property type="component" value="Unassembled WGS sequence"/>
</dbReference>
<gene>
    <name evidence="2" type="ORF">SCF082_LOCUS17604</name>
</gene>
<feature type="compositionally biased region" description="Low complexity" evidence="1">
    <location>
        <begin position="153"/>
        <end position="165"/>
    </location>
</feature>
<feature type="non-terminal residue" evidence="2">
    <location>
        <position position="1"/>
    </location>
</feature>
<dbReference type="EMBL" id="CAXAMM010011642">
    <property type="protein sequence ID" value="CAK9026673.1"/>
    <property type="molecule type" value="Genomic_DNA"/>
</dbReference>
<accession>A0ABP0KKB1</accession>
<evidence type="ECO:0000313" key="3">
    <source>
        <dbReference type="Proteomes" id="UP001642464"/>
    </source>
</evidence>
<feature type="region of interest" description="Disordered" evidence="1">
    <location>
        <begin position="106"/>
        <end position="125"/>
    </location>
</feature>
<evidence type="ECO:0000256" key="1">
    <source>
        <dbReference type="SAM" id="MobiDB-lite"/>
    </source>
</evidence>
<feature type="region of interest" description="Disordered" evidence="1">
    <location>
        <begin position="1"/>
        <end position="61"/>
    </location>
</feature>
<feature type="region of interest" description="Disordered" evidence="1">
    <location>
        <begin position="150"/>
        <end position="175"/>
    </location>
</feature>
<name>A0ABP0KKB1_9DINO</name>